<evidence type="ECO:0000256" key="5">
    <source>
        <dbReference type="HAMAP-Rule" id="MF_01371"/>
    </source>
</evidence>
<dbReference type="RefSeq" id="WP_103265574.1">
    <property type="nucleotide sequence ID" value="NZ_CABMLE010000013.1"/>
</dbReference>
<dbReference type="GO" id="GO:0006412">
    <property type="term" value="P:translation"/>
    <property type="evidence" value="ECO:0007669"/>
    <property type="project" value="UniProtKB-UniRule"/>
</dbReference>
<comment type="subunit">
    <text evidence="2 5">Part of the 50S ribosomal subunit.</text>
</comment>
<name>A0A2K2U9S2_9ACTN</name>
<evidence type="ECO:0000259" key="6">
    <source>
        <dbReference type="Pfam" id="PF00327"/>
    </source>
</evidence>
<organism evidence="7 8">
    <name type="scientific">Enteroscipio rubneri</name>
    <dbReference type="NCBI Taxonomy" id="2070686"/>
    <lineage>
        <taxon>Bacteria</taxon>
        <taxon>Bacillati</taxon>
        <taxon>Actinomycetota</taxon>
        <taxon>Coriobacteriia</taxon>
        <taxon>Eggerthellales</taxon>
        <taxon>Eggerthellaceae</taxon>
        <taxon>Enteroscipio</taxon>
    </lineage>
</organism>
<dbReference type="HAMAP" id="MF_01371_B">
    <property type="entry name" value="Ribosomal_uL30_B"/>
    <property type="match status" value="1"/>
</dbReference>
<keyword evidence="4 5" id="KW-0687">Ribonucleoprotein</keyword>
<dbReference type="PANTHER" id="PTHR15892:SF2">
    <property type="entry name" value="LARGE RIBOSOMAL SUBUNIT PROTEIN UL30M"/>
    <property type="match status" value="1"/>
</dbReference>
<reference evidence="8" key="1">
    <citation type="submission" date="2018-01" db="EMBL/GenBank/DDBJ databases">
        <title>Rubneribacter badeniensis gen. nov., sp. nov., and Colonibacter rubneri, gen. nov., sp. nov., WGS of new members of the Eggerthellaceae.</title>
        <authorList>
            <person name="Danylec N."/>
            <person name="Stoll D.A."/>
            <person name="Doetsch A."/>
            <person name="Kulling S.E."/>
            <person name="Huch M."/>
        </authorList>
    </citation>
    <scope>NUCLEOTIDE SEQUENCE [LARGE SCALE GENOMIC DNA]</scope>
    <source>
        <strain evidence="8">ResAG-96</strain>
    </source>
</reference>
<dbReference type="InterPro" id="IPR005996">
    <property type="entry name" value="Ribosomal_uL30_bac-type"/>
</dbReference>
<dbReference type="InterPro" id="IPR036919">
    <property type="entry name" value="Ribo_uL30_ferredoxin-like_sf"/>
</dbReference>
<dbReference type="GO" id="GO:0003735">
    <property type="term" value="F:structural constituent of ribosome"/>
    <property type="evidence" value="ECO:0007669"/>
    <property type="project" value="InterPro"/>
</dbReference>
<accession>A0A2K2U9S2</accession>
<comment type="similarity">
    <text evidence="1 5">Belongs to the universal ribosomal protein uL30 family.</text>
</comment>
<evidence type="ECO:0000313" key="8">
    <source>
        <dbReference type="Proteomes" id="UP000236197"/>
    </source>
</evidence>
<evidence type="ECO:0000256" key="1">
    <source>
        <dbReference type="ARBA" id="ARBA00007594"/>
    </source>
</evidence>
<proteinExistence type="inferred from homology"/>
<keyword evidence="3 5" id="KW-0689">Ribosomal protein</keyword>
<comment type="caution">
    <text evidence="7">The sequence shown here is derived from an EMBL/GenBank/DDBJ whole genome shotgun (WGS) entry which is preliminary data.</text>
</comment>
<dbReference type="EMBL" id="PPEK01000013">
    <property type="protein sequence ID" value="PNV67065.1"/>
    <property type="molecule type" value="Genomic_DNA"/>
</dbReference>
<dbReference type="OrthoDB" id="9812790at2"/>
<dbReference type="AlphaFoldDB" id="A0A2K2U9S2"/>
<evidence type="ECO:0000256" key="2">
    <source>
        <dbReference type="ARBA" id="ARBA00011838"/>
    </source>
</evidence>
<dbReference type="PIRSF" id="PIRSF002211">
    <property type="entry name" value="Ribosomal_L30_bac-type"/>
    <property type="match status" value="1"/>
</dbReference>
<dbReference type="Proteomes" id="UP000236197">
    <property type="component" value="Unassembled WGS sequence"/>
</dbReference>
<gene>
    <name evidence="5" type="primary">rpmD</name>
    <name evidence="7" type="ORF">C2L71_09750</name>
</gene>
<evidence type="ECO:0000256" key="4">
    <source>
        <dbReference type="ARBA" id="ARBA00023274"/>
    </source>
</evidence>
<dbReference type="CDD" id="cd01658">
    <property type="entry name" value="Ribosomal_L30"/>
    <property type="match status" value="1"/>
</dbReference>
<dbReference type="PANTHER" id="PTHR15892">
    <property type="entry name" value="MITOCHONDRIAL RIBOSOMAL PROTEIN L30"/>
    <property type="match status" value="1"/>
</dbReference>
<dbReference type="SUPFAM" id="SSF55129">
    <property type="entry name" value="Ribosomal protein L30p/L7e"/>
    <property type="match status" value="1"/>
</dbReference>
<evidence type="ECO:0000256" key="3">
    <source>
        <dbReference type="ARBA" id="ARBA00022980"/>
    </source>
</evidence>
<dbReference type="InterPro" id="IPR016082">
    <property type="entry name" value="Ribosomal_uL30_ferredoxin-like"/>
</dbReference>
<protein>
    <recommendedName>
        <fullName evidence="5">Large ribosomal subunit protein uL30</fullName>
    </recommendedName>
</protein>
<dbReference type="Pfam" id="PF00327">
    <property type="entry name" value="Ribosomal_L30"/>
    <property type="match status" value="1"/>
</dbReference>
<feature type="domain" description="Large ribosomal subunit protein uL30-like ferredoxin-like fold" evidence="6">
    <location>
        <begin position="8"/>
        <end position="58"/>
    </location>
</feature>
<dbReference type="NCBIfam" id="TIGR01308">
    <property type="entry name" value="rpmD_bact"/>
    <property type="match status" value="1"/>
</dbReference>
<dbReference type="FunFam" id="3.30.1390.20:FF:000001">
    <property type="entry name" value="50S ribosomal protein L30"/>
    <property type="match status" value="1"/>
</dbReference>
<dbReference type="GO" id="GO:0022625">
    <property type="term" value="C:cytosolic large ribosomal subunit"/>
    <property type="evidence" value="ECO:0007669"/>
    <property type="project" value="TreeGrafter"/>
</dbReference>
<dbReference type="Gene3D" id="3.30.1390.20">
    <property type="entry name" value="Ribosomal protein L30, ferredoxin-like fold domain"/>
    <property type="match status" value="1"/>
</dbReference>
<keyword evidence="8" id="KW-1185">Reference proteome</keyword>
<evidence type="ECO:0000313" key="7">
    <source>
        <dbReference type="EMBL" id="PNV67065.1"/>
    </source>
</evidence>
<sequence length="63" mass="6936">MADAKNTLRITQVKSSIGRKGDQGKTLRALGLGKIGRTVDQVDNESVRGMIFKVKHLVEVEEL</sequence>